<dbReference type="PANTHER" id="PTHR10492:SF101">
    <property type="entry name" value="ATP-DEPENDENT DNA HELICASE"/>
    <property type="match status" value="1"/>
</dbReference>
<dbReference type="Gramene" id="BGIOSGA035713-TA">
    <property type="protein sequence ID" value="BGIOSGA035713-PA"/>
    <property type="gene ID" value="BGIOSGA035713"/>
</dbReference>
<evidence type="ECO:0000313" key="1">
    <source>
        <dbReference type="EMBL" id="EAY81864.1"/>
    </source>
</evidence>
<accession>A2ZGY0</accession>
<dbReference type="EMBL" id="CM000136">
    <property type="protein sequence ID" value="EAY81864.1"/>
    <property type="molecule type" value="Genomic_DNA"/>
</dbReference>
<organism evidence="1 2">
    <name type="scientific">Oryza sativa subsp. indica</name>
    <name type="common">Rice</name>
    <dbReference type="NCBI Taxonomy" id="39946"/>
    <lineage>
        <taxon>Eukaryota</taxon>
        <taxon>Viridiplantae</taxon>
        <taxon>Streptophyta</taxon>
        <taxon>Embryophyta</taxon>
        <taxon>Tracheophyta</taxon>
        <taxon>Spermatophyta</taxon>
        <taxon>Magnoliopsida</taxon>
        <taxon>Liliopsida</taxon>
        <taxon>Poales</taxon>
        <taxon>Poaceae</taxon>
        <taxon>BOP clade</taxon>
        <taxon>Oryzoideae</taxon>
        <taxon>Oryzeae</taxon>
        <taxon>Oryzinae</taxon>
        <taxon>Oryza</taxon>
        <taxon>Oryza sativa</taxon>
    </lineage>
</organism>
<gene>
    <name evidence="1" type="ORF">OsI_37030</name>
</gene>
<evidence type="ECO:0000313" key="2">
    <source>
        <dbReference type="Proteomes" id="UP000007015"/>
    </source>
</evidence>
<reference evidence="1 2" key="1">
    <citation type="journal article" date="2005" name="PLoS Biol.">
        <title>The genomes of Oryza sativa: a history of duplications.</title>
        <authorList>
            <person name="Yu J."/>
            <person name="Wang J."/>
            <person name="Lin W."/>
            <person name="Li S."/>
            <person name="Li H."/>
            <person name="Zhou J."/>
            <person name="Ni P."/>
            <person name="Dong W."/>
            <person name="Hu S."/>
            <person name="Zeng C."/>
            <person name="Zhang J."/>
            <person name="Zhang Y."/>
            <person name="Li R."/>
            <person name="Xu Z."/>
            <person name="Li S."/>
            <person name="Li X."/>
            <person name="Zheng H."/>
            <person name="Cong L."/>
            <person name="Lin L."/>
            <person name="Yin J."/>
            <person name="Geng J."/>
            <person name="Li G."/>
            <person name="Shi J."/>
            <person name="Liu J."/>
            <person name="Lv H."/>
            <person name="Li J."/>
            <person name="Wang J."/>
            <person name="Deng Y."/>
            <person name="Ran L."/>
            <person name="Shi X."/>
            <person name="Wang X."/>
            <person name="Wu Q."/>
            <person name="Li C."/>
            <person name="Ren X."/>
            <person name="Wang J."/>
            <person name="Wang X."/>
            <person name="Li D."/>
            <person name="Liu D."/>
            <person name="Zhang X."/>
            <person name="Ji Z."/>
            <person name="Zhao W."/>
            <person name="Sun Y."/>
            <person name="Zhang Z."/>
            <person name="Bao J."/>
            <person name="Han Y."/>
            <person name="Dong L."/>
            <person name="Ji J."/>
            <person name="Chen P."/>
            <person name="Wu S."/>
            <person name="Liu J."/>
            <person name="Xiao Y."/>
            <person name="Bu D."/>
            <person name="Tan J."/>
            <person name="Yang L."/>
            <person name="Ye C."/>
            <person name="Zhang J."/>
            <person name="Xu J."/>
            <person name="Zhou Y."/>
            <person name="Yu Y."/>
            <person name="Zhang B."/>
            <person name="Zhuang S."/>
            <person name="Wei H."/>
            <person name="Liu B."/>
            <person name="Lei M."/>
            <person name="Yu H."/>
            <person name="Li Y."/>
            <person name="Xu H."/>
            <person name="Wei S."/>
            <person name="He X."/>
            <person name="Fang L."/>
            <person name="Zhang Z."/>
            <person name="Zhang Y."/>
            <person name="Huang X."/>
            <person name="Su Z."/>
            <person name="Tong W."/>
            <person name="Li J."/>
            <person name="Tong Z."/>
            <person name="Li S."/>
            <person name="Ye J."/>
            <person name="Wang L."/>
            <person name="Fang L."/>
            <person name="Lei T."/>
            <person name="Chen C."/>
            <person name="Chen H."/>
            <person name="Xu Z."/>
            <person name="Li H."/>
            <person name="Huang H."/>
            <person name="Zhang F."/>
            <person name="Xu H."/>
            <person name="Li N."/>
            <person name="Zhao C."/>
            <person name="Li S."/>
            <person name="Dong L."/>
            <person name="Huang Y."/>
            <person name="Li L."/>
            <person name="Xi Y."/>
            <person name="Qi Q."/>
            <person name="Li W."/>
            <person name="Zhang B."/>
            <person name="Hu W."/>
            <person name="Zhang Y."/>
            <person name="Tian X."/>
            <person name="Jiao Y."/>
            <person name="Liang X."/>
            <person name="Jin J."/>
            <person name="Gao L."/>
            <person name="Zheng W."/>
            <person name="Hao B."/>
            <person name="Liu S."/>
            <person name="Wang W."/>
            <person name="Yuan L."/>
            <person name="Cao M."/>
            <person name="McDermott J."/>
            <person name="Samudrala R."/>
            <person name="Wang J."/>
            <person name="Wong G.K."/>
            <person name="Yang H."/>
        </authorList>
    </citation>
    <scope>NUCLEOTIDE SEQUENCE [LARGE SCALE GENOMIC DNA]</scope>
    <source>
        <strain evidence="2">cv. 93-11</strain>
    </source>
</reference>
<dbReference type="PANTHER" id="PTHR10492">
    <property type="match status" value="1"/>
</dbReference>
<name>A2ZGY0_ORYSI</name>
<sequence>MCEKGAKGCEQGYIGQGGATMSRENEDAFMDMLLLDPIENRYKNEEVRAQATRDLSKCIVDHRMAAKSLPTPEQYAQKANTKKSEDMQYKRRIILNFPTLRLTDSQKKAYALIEIEKLMRQAGKSLRDYPDIELPNAAEIEELGNRLINEELNYDKDQLKDEHLAILNSLNTDQKKAFDAIMESINGGQGKQIFILRSCGLFEAASSRSSFWEKLQLGEAPPNRAVAFSRVTNRNGLKVLIDDSDCPEENVARNIVYKEIF</sequence>
<dbReference type="STRING" id="39946.A2ZGY0"/>
<protein>
    <submittedName>
        <fullName evidence="1">Uncharacterized protein</fullName>
    </submittedName>
</protein>
<dbReference type="Proteomes" id="UP000007015">
    <property type="component" value="Chromosome 11"/>
</dbReference>
<dbReference type="HOGENOM" id="CLU_1067077_0_0_1"/>
<proteinExistence type="predicted"/>
<dbReference type="AlphaFoldDB" id="A2ZGY0"/>
<keyword evidence="2" id="KW-1185">Reference proteome</keyword>